<comment type="caution">
    <text evidence="1">The sequence shown here is derived from an EMBL/GenBank/DDBJ whole genome shotgun (WGS) entry which is preliminary data.</text>
</comment>
<evidence type="ECO:0000313" key="1">
    <source>
        <dbReference type="EMBL" id="KKA09102.1"/>
    </source>
</evidence>
<dbReference type="AlphaFoldDB" id="A0A0F4XT90"/>
<dbReference type="EMBL" id="JZXC01000003">
    <property type="protein sequence ID" value="KKA09102.1"/>
    <property type="molecule type" value="Genomic_DNA"/>
</dbReference>
<protein>
    <submittedName>
        <fullName evidence="1">Uncharacterized protein</fullName>
    </submittedName>
</protein>
<gene>
    <name evidence="1" type="ORF">VP02_04780</name>
</gene>
<dbReference type="PATRIC" id="fig|132476.4.peg.3660"/>
<evidence type="ECO:0000313" key="2">
    <source>
        <dbReference type="Proteomes" id="UP000033662"/>
    </source>
</evidence>
<organism evidence="1 2">
    <name type="scientific">Pseudomonas kilonensis</name>
    <dbReference type="NCBI Taxonomy" id="132476"/>
    <lineage>
        <taxon>Bacteria</taxon>
        <taxon>Pseudomonadati</taxon>
        <taxon>Pseudomonadota</taxon>
        <taxon>Gammaproteobacteria</taxon>
        <taxon>Pseudomonadales</taxon>
        <taxon>Pseudomonadaceae</taxon>
        <taxon>Pseudomonas</taxon>
    </lineage>
</organism>
<name>A0A0F4XT90_9PSED</name>
<dbReference type="OrthoDB" id="7003946at2"/>
<accession>A0A0F4XT90</accession>
<proteinExistence type="predicted"/>
<dbReference type="Proteomes" id="UP000033662">
    <property type="component" value="Unassembled WGS sequence"/>
</dbReference>
<reference evidence="1 2" key="1">
    <citation type="submission" date="2015-03" db="EMBL/GenBank/DDBJ databases">
        <title>Pseudomonas fluorescens 1855-344 Genome sequencing and assembly.</title>
        <authorList>
            <person name="Eng W.W.H."/>
            <person name="Gan H.M."/>
            <person name="Savka M.A."/>
        </authorList>
    </citation>
    <scope>NUCLEOTIDE SEQUENCE [LARGE SCALE GENOMIC DNA]</scope>
    <source>
        <strain evidence="1 2">1855-344</strain>
    </source>
</reference>
<sequence length="237" mass="26934">MSAADIELWLYARPDRTLSIDQRHAEVMDKMSRIGAPLGFAGLELPAAPSCGDGLIATYTVKLPIRGLRFVGDYAYRGDRYIYEDRASYDEHLRFGFKISNKAVDYKFVVNEYLPKVIEAFKGYKAHVSYDLYGLYYQGGLNDDNLAYNRLREDKTIDVDGRNNIYTLFPAQFWDAALCQRALGYGPDEVIARLQGKCLMAVRLMDGVYLVLNDDPGMSYETFVEMNEQIKPILGLV</sequence>